<dbReference type="CDD" id="cd05233">
    <property type="entry name" value="SDR_c"/>
    <property type="match status" value="1"/>
</dbReference>
<name>A0AAD5PLX7_9CRUS</name>
<dbReference type="AlphaFoldDB" id="A0AAD5PLX7"/>
<dbReference type="SUPFAM" id="SSF51735">
    <property type="entry name" value="NAD(P)-binding Rossmann-fold domains"/>
    <property type="match status" value="1"/>
</dbReference>
<evidence type="ECO:0000313" key="1">
    <source>
        <dbReference type="EMBL" id="KAI9549554.1"/>
    </source>
</evidence>
<sequence>MLDPSEKEGKELLDLAKGKALQIPVRLFEAKDALDAINQTLKAYGRIDGLVNNAGVNDSIGLENGNPESFAHSVARNLHHYYQLAHYALPYLKKIQSSQHRQYPAARRLSQAKETPPDIPLPKVLNWL</sequence>
<dbReference type="InterPro" id="IPR036291">
    <property type="entry name" value="NAD(P)-bd_dom_sf"/>
</dbReference>
<gene>
    <name evidence="1" type="ORF">GHT06_004109</name>
</gene>
<evidence type="ECO:0000313" key="2">
    <source>
        <dbReference type="Proteomes" id="UP000820818"/>
    </source>
</evidence>
<dbReference type="EMBL" id="WJBH02000295">
    <property type="protein sequence ID" value="KAI9549554.1"/>
    <property type="molecule type" value="Genomic_DNA"/>
</dbReference>
<reference evidence="1" key="1">
    <citation type="submission" date="2022-05" db="EMBL/GenBank/DDBJ databases">
        <title>A multi-omics perspective on studying reproductive biology in Daphnia sinensis.</title>
        <authorList>
            <person name="Jia J."/>
        </authorList>
    </citation>
    <scope>NUCLEOTIDE SEQUENCE</scope>
    <source>
        <strain evidence="1">WSL</strain>
    </source>
</reference>
<organism evidence="1 2">
    <name type="scientific">Daphnia sinensis</name>
    <dbReference type="NCBI Taxonomy" id="1820382"/>
    <lineage>
        <taxon>Eukaryota</taxon>
        <taxon>Metazoa</taxon>
        <taxon>Ecdysozoa</taxon>
        <taxon>Arthropoda</taxon>
        <taxon>Crustacea</taxon>
        <taxon>Branchiopoda</taxon>
        <taxon>Diplostraca</taxon>
        <taxon>Cladocera</taxon>
        <taxon>Anomopoda</taxon>
        <taxon>Daphniidae</taxon>
        <taxon>Daphnia</taxon>
        <taxon>Daphnia similis group</taxon>
    </lineage>
</organism>
<dbReference type="Gene3D" id="3.40.50.720">
    <property type="entry name" value="NAD(P)-binding Rossmann-like Domain"/>
    <property type="match status" value="1"/>
</dbReference>
<dbReference type="InterPro" id="IPR002347">
    <property type="entry name" value="SDR_fam"/>
</dbReference>
<accession>A0AAD5PLX7</accession>
<keyword evidence="2" id="KW-1185">Reference proteome</keyword>
<protein>
    <submittedName>
        <fullName evidence="1">L-xylulose reductase-like</fullName>
    </submittedName>
</protein>
<comment type="caution">
    <text evidence="1">The sequence shown here is derived from an EMBL/GenBank/DDBJ whole genome shotgun (WGS) entry which is preliminary data.</text>
</comment>
<dbReference type="Proteomes" id="UP000820818">
    <property type="component" value="Unassembled WGS sequence"/>
</dbReference>
<proteinExistence type="predicted"/>
<dbReference type="Pfam" id="PF00106">
    <property type="entry name" value="adh_short"/>
    <property type="match status" value="1"/>
</dbReference>